<reference evidence="3 4" key="1">
    <citation type="journal article" date="2016" name="Nat. Commun.">
        <title>Thousands of microbial genomes shed light on interconnected biogeochemical processes in an aquifer system.</title>
        <authorList>
            <person name="Anantharaman K."/>
            <person name="Brown C.T."/>
            <person name="Hug L.A."/>
            <person name="Sharon I."/>
            <person name="Castelle C.J."/>
            <person name="Probst A.J."/>
            <person name="Thomas B.C."/>
            <person name="Singh A."/>
            <person name="Wilkins M.J."/>
            <person name="Karaoz U."/>
            <person name="Brodie E.L."/>
            <person name="Williams K.H."/>
            <person name="Hubbard S.S."/>
            <person name="Banfield J.F."/>
        </authorList>
    </citation>
    <scope>NUCLEOTIDE SEQUENCE [LARGE SCALE GENOMIC DNA]</scope>
</reference>
<feature type="region of interest" description="Disordered" evidence="1">
    <location>
        <begin position="236"/>
        <end position="255"/>
    </location>
</feature>
<keyword evidence="2" id="KW-0472">Membrane</keyword>
<keyword evidence="2" id="KW-1133">Transmembrane helix</keyword>
<feature type="transmembrane region" description="Helical" evidence="2">
    <location>
        <begin position="31"/>
        <end position="50"/>
    </location>
</feature>
<gene>
    <name evidence="3" type="ORF">A3F24_02500</name>
</gene>
<dbReference type="InterPro" id="IPR014509">
    <property type="entry name" value="YjdF-like"/>
</dbReference>
<feature type="transmembrane region" description="Helical" evidence="2">
    <location>
        <begin position="7"/>
        <end position="25"/>
    </location>
</feature>
<evidence type="ECO:0000256" key="1">
    <source>
        <dbReference type="SAM" id="MobiDB-lite"/>
    </source>
</evidence>
<feature type="compositionally biased region" description="Polar residues" evidence="1">
    <location>
        <begin position="242"/>
        <end position="255"/>
    </location>
</feature>
<organism evidence="3 4">
    <name type="scientific">Candidatus Colwellbacteria bacterium RIFCSPHIGHO2_12_FULL_44_17</name>
    <dbReference type="NCBI Taxonomy" id="1797689"/>
    <lineage>
        <taxon>Bacteria</taxon>
        <taxon>Candidatus Colwelliibacteriota</taxon>
    </lineage>
</organism>
<sequence>MTRYQKTLFVIFLGVWLWAAINPVYPDDWLLENLLVFIFVPIIFFTGKYFKLSNVSYTLITIFMVLHLIGSHYTYAEVPFGYTLQDLFNAERNMYDRIVHFSFGFLLAYPVREIFLRIGKVKGFWGYYLPLDLTLSFSALYEIIEWLTVLTSDPSAGVAFLGAQGDIWDAQKDMLAAGVGALIAMIVIALINLKYNKRFWKEFKTSFKIEKNDEPLGEVKLRELIEEKIAVQKERLKKVSKKNSGPSTRTTPQKK</sequence>
<proteinExistence type="predicted"/>
<dbReference type="EMBL" id="MHIX01000032">
    <property type="protein sequence ID" value="OGY58859.1"/>
    <property type="molecule type" value="Genomic_DNA"/>
</dbReference>
<keyword evidence="2" id="KW-0812">Transmembrane</keyword>
<dbReference type="Pfam" id="PF09997">
    <property type="entry name" value="DUF2238"/>
    <property type="match status" value="1"/>
</dbReference>
<dbReference type="STRING" id="1797689.A3F24_02500"/>
<evidence type="ECO:0000313" key="3">
    <source>
        <dbReference type="EMBL" id="OGY58859.1"/>
    </source>
</evidence>
<feature type="transmembrane region" description="Helical" evidence="2">
    <location>
        <begin position="95"/>
        <end position="112"/>
    </location>
</feature>
<feature type="transmembrane region" description="Helical" evidence="2">
    <location>
        <begin position="174"/>
        <end position="193"/>
    </location>
</feature>
<protein>
    <recommendedName>
        <fullName evidence="5">DUF2238 domain-containing protein</fullName>
    </recommendedName>
</protein>
<dbReference type="AlphaFoldDB" id="A0A1G1Z338"/>
<accession>A0A1G1Z338</accession>
<feature type="transmembrane region" description="Helical" evidence="2">
    <location>
        <begin position="57"/>
        <end position="75"/>
    </location>
</feature>
<evidence type="ECO:0008006" key="5">
    <source>
        <dbReference type="Google" id="ProtNLM"/>
    </source>
</evidence>
<dbReference type="Proteomes" id="UP000178515">
    <property type="component" value="Unassembled WGS sequence"/>
</dbReference>
<evidence type="ECO:0000256" key="2">
    <source>
        <dbReference type="SAM" id="Phobius"/>
    </source>
</evidence>
<name>A0A1G1Z338_9BACT</name>
<evidence type="ECO:0000313" key="4">
    <source>
        <dbReference type="Proteomes" id="UP000178515"/>
    </source>
</evidence>
<comment type="caution">
    <text evidence="3">The sequence shown here is derived from an EMBL/GenBank/DDBJ whole genome shotgun (WGS) entry which is preliminary data.</text>
</comment>
<feature type="transmembrane region" description="Helical" evidence="2">
    <location>
        <begin position="124"/>
        <end position="144"/>
    </location>
</feature>